<dbReference type="Pfam" id="PF00957">
    <property type="entry name" value="Synaptobrevin"/>
    <property type="match status" value="1"/>
</dbReference>
<proteinExistence type="predicted"/>
<evidence type="ECO:0000313" key="3">
    <source>
        <dbReference type="EMBL" id="EAA16610.1"/>
    </source>
</evidence>
<keyword evidence="4" id="KW-1185">Reference proteome</keyword>
<dbReference type="PaxDb" id="73239-Q7RS48"/>
<reference evidence="3 4" key="1">
    <citation type="journal article" date="2002" name="Nature">
        <title>Genome sequence and comparative analysis of the model rodent malaria parasite Plasmodium yoelii yoelii.</title>
        <authorList>
            <person name="Carlton J.M."/>
            <person name="Angiuoli S.V."/>
            <person name="Suh B.B."/>
            <person name="Kooij T.W."/>
            <person name="Pertea M."/>
            <person name="Silva J.C."/>
            <person name="Ermolaeva M.D."/>
            <person name="Allen J.E."/>
            <person name="Selengut J.D."/>
            <person name="Koo H.L."/>
            <person name="Peterson J.D."/>
            <person name="Pop M."/>
            <person name="Kosack D.S."/>
            <person name="Shumway M.F."/>
            <person name="Bidwell S.L."/>
            <person name="Shallom S.J."/>
            <person name="van Aken S.E."/>
            <person name="Riedmuller S.B."/>
            <person name="Feldblyum T.V."/>
            <person name="Cho J.K."/>
            <person name="Quackenbush J."/>
            <person name="Sedegah M."/>
            <person name="Shoaibi A."/>
            <person name="Cummings L.M."/>
            <person name="Florens L."/>
            <person name="Yates J.R."/>
            <person name="Raine J.D."/>
            <person name="Sinden R.E."/>
            <person name="Harris M.A."/>
            <person name="Cunningham D.A."/>
            <person name="Preiser P.R."/>
            <person name="Bergman L.W."/>
            <person name="Vaidya A.B."/>
            <person name="van Lin L.H."/>
            <person name="Janse C.J."/>
            <person name="Waters A.P."/>
            <person name="Smith H.O."/>
            <person name="White O.R."/>
            <person name="Salzberg S.L."/>
            <person name="Venter J.C."/>
            <person name="Fraser C.M."/>
            <person name="Hoffman S.L."/>
            <person name="Gardner M.J."/>
            <person name="Carucci D.J."/>
        </authorList>
    </citation>
    <scope>NUCLEOTIDE SEQUENCE [LARGE SCALE GENOMIC DNA]</scope>
    <source>
        <strain evidence="3 4">17XNL</strain>
    </source>
</reference>
<organism evidence="3 4">
    <name type="scientific">Plasmodium yoelii yoelii</name>
    <dbReference type="NCBI Taxonomy" id="73239"/>
    <lineage>
        <taxon>Eukaryota</taxon>
        <taxon>Sar</taxon>
        <taxon>Alveolata</taxon>
        <taxon>Apicomplexa</taxon>
        <taxon>Aconoidasida</taxon>
        <taxon>Haemosporida</taxon>
        <taxon>Plasmodiidae</taxon>
        <taxon>Plasmodium</taxon>
        <taxon>Plasmodium (Vinckeia)</taxon>
    </lineage>
</organism>
<accession>Q7RS48</accession>
<dbReference type="EMBL" id="AABL01000144">
    <property type="protein sequence ID" value="EAA16610.1"/>
    <property type="molecule type" value="Genomic_DNA"/>
</dbReference>
<dbReference type="Proteomes" id="UP000008553">
    <property type="component" value="Unassembled WGS sequence"/>
</dbReference>
<comment type="caution">
    <text evidence="3">The sequence shown here is derived from an EMBL/GenBank/DDBJ whole genome shotgun (WGS) entry which is preliminary data.</text>
</comment>
<dbReference type="PROSITE" id="PS50892">
    <property type="entry name" value="V_SNARE"/>
    <property type="match status" value="1"/>
</dbReference>
<protein>
    <recommendedName>
        <fullName evidence="2">V-SNARE coiled-coil homology domain-containing protein</fullName>
    </recommendedName>
</protein>
<name>Q7RS48_PLAYO</name>
<evidence type="ECO:0000313" key="4">
    <source>
        <dbReference type="Proteomes" id="UP000008553"/>
    </source>
</evidence>
<evidence type="ECO:0000259" key="2">
    <source>
        <dbReference type="PROSITE" id="PS50892"/>
    </source>
</evidence>
<evidence type="ECO:0000256" key="1">
    <source>
        <dbReference type="PROSITE-ProRule" id="PRU00290"/>
    </source>
</evidence>
<feature type="domain" description="V-SNARE coiled-coil homology" evidence="2">
    <location>
        <begin position="16"/>
        <end position="73"/>
    </location>
</feature>
<dbReference type="AlphaFoldDB" id="Q7RS48"/>
<dbReference type="InParanoid" id="Q7RS48"/>
<dbReference type="SUPFAM" id="SSF58038">
    <property type="entry name" value="SNARE fusion complex"/>
    <property type="match status" value="1"/>
</dbReference>
<dbReference type="InterPro" id="IPR042855">
    <property type="entry name" value="V_SNARE_CC"/>
</dbReference>
<dbReference type="Gene3D" id="1.20.5.110">
    <property type="match status" value="1"/>
</dbReference>
<dbReference type="CDD" id="cd15843">
    <property type="entry name" value="R-SNARE"/>
    <property type="match status" value="1"/>
</dbReference>
<gene>
    <name evidence="3" type="ORF">PY00517</name>
</gene>
<sequence>MRKTLRNLNKCCKDEKILAVKQKLNKINSVMNNHIDKLYESRGNIKALQYKTEDMSKNTLNFAQNSKKLKRFM</sequence>
<keyword evidence="1" id="KW-0175">Coiled coil</keyword>